<dbReference type="SUPFAM" id="SSF52540">
    <property type="entry name" value="P-loop containing nucleoside triphosphate hydrolases"/>
    <property type="match status" value="1"/>
</dbReference>
<dbReference type="GO" id="GO:0003777">
    <property type="term" value="F:microtubule motor activity"/>
    <property type="evidence" value="ECO:0007669"/>
    <property type="project" value="InterPro"/>
</dbReference>
<dbReference type="InterPro" id="IPR027640">
    <property type="entry name" value="Kinesin-like_fam"/>
</dbReference>
<comment type="similarity">
    <text evidence="3">Belongs to the TRAFAC class myosin-kinesin ATPase superfamily. Kinesin family.</text>
</comment>
<accession>A0A061RET8</accession>
<feature type="binding site" evidence="3">
    <location>
        <begin position="125"/>
        <end position="132"/>
    </location>
    <ligand>
        <name>ATP</name>
        <dbReference type="ChEBI" id="CHEBI:30616"/>
    </ligand>
</feature>
<feature type="coiled-coil region" evidence="4">
    <location>
        <begin position="745"/>
        <end position="826"/>
    </location>
</feature>
<feature type="region of interest" description="Disordered" evidence="5">
    <location>
        <begin position="1"/>
        <end position="27"/>
    </location>
</feature>
<keyword evidence="3" id="KW-0067">ATP-binding</keyword>
<keyword evidence="3" id="KW-0547">Nucleotide-binding</keyword>
<dbReference type="SMART" id="SM00129">
    <property type="entry name" value="KISc"/>
    <property type="match status" value="1"/>
</dbReference>
<feature type="coiled-coil region" evidence="4">
    <location>
        <begin position="610"/>
        <end position="637"/>
    </location>
</feature>
<feature type="region of interest" description="Disordered" evidence="5">
    <location>
        <begin position="955"/>
        <end position="983"/>
    </location>
</feature>
<dbReference type="Gene3D" id="3.40.850.10">
    <property type="entry name" value="Kinesin motor domain"/>
    <property type="match status" value="1"/>
</dbReference>
<evidence type="ECO:0000256" key="5">
    <source>
        <dbReference type="SAM" id="MobiDB-lite"/>
    </source>
</evidence>
<protein>
    <submittedName>
        <fullName evidence="7">Centromeric protein E</fullName>
    </submittedName>
</protein>
<feature type="non-terminal residue" evidence="7">
    <location>
        <position position="1"/>
    </location>
</feature>
<name>A0A061RET8_9CHLO</name>
<dbReference type="PANTHER" id="PTHR47968">
    <property type="entry name" value="CENTROMERE PROTEIN E"/>
    <property type="match status" value="1"/>
</dbReference>
<dbReference type="PANTHER" id="PTHR47968:SF75">
    <property type="entry name" value="CENTROMERE-ASSOCIATED PROTEIN E"/>
    <property type="match status" value="1"/>
</dbReference>
<feature type="domain" description="Kinesin motor" evidence="6">
    <location>
        <begin position="34"/>
        <end position="375"/>
    </location>
</feature>
<dbReference type="EMBL" id="GBEZ01017174">
    <property type="protein sequence ID" value="JAC69140.1"/>
    <property type="molecule type" value="Transcribed_RNA"/>
</dbReference>
<keyword evidence="1 4" id="KW-0175">Coiled coil</keyword>
<feature type="coiled-coil region" evidence="4">
    <location>
        <begin position="517"/>
        <end position="551"/>
    </location>
</feature>
<dbReference type="GO" id="GO:0005524">
    <property type="term" value="F:ATP binding"/>
    <property type="evidence" value="ECO:0007669"/>
    <property type="project" value="UniProtKB-UniRule"/>
</dbReference>
<evidence type="ECO:0000256" key="3">
    <source>
        <dbReference type="PROSITE-ProRule" id="PRU00283"/>
    </source>
</evidence>
<gene>
    <name evidence="7" type="primary">CENPE</name>
    <name evidence="7" type="ORF">TSPGSL018_7077</name>
</gene>
<dbReference type="GO" id="GO:0007018">
    <property type="term" value="P:microtubule-based movement"/>
    <property type="evidence" value="ECO:0007669"/>
    <property type="project" value="InterPro"/>
</dbReference>
<keyword evidence="2 3" id="KW-0505">Motor protein</keyword>
<proteinExistence type="inferred from homology"/>
<dbReference type="PRINTS" id="PR00380">
    <property type="entry name" value="KINESINHEAVY"/>
</dbReference>
<dbReference type="GO" id="GO:0008017">
    <property type="term" value="F:microtubule binding"/>
    <property type="evidence" value="ECO:0007669"/>
    <property type="project" value="InterPro"/>
</dbReference>
<organism evidence="7">
    <name type="scientific">Tetraselmis sp. GSL018</name>
    <dbReference type="NCBI Taxonomy" id="582737"/>
    <lineage>
        <taxon>Eukaryota</taxon>
        <taxon>Viridiplantae</taxon>
        <taxon>Chlorophyta</taxon>
        <taxon>core chlorophytes</taxon>
        <taxon>Chlorodendrophyceae</taxon>
        <taxon>Chlorodendrales</taxon>
        <taxon>Chlorodendraceae</taxon>
        <taxon>Tetraselmis</taxon>
    </lineage>
</organism>
<dbReference type="InterPro" id="IPR001752">
    <property type="entry name" value="Kinesin_motor_dom"/>
</dbReference>
<evidence type="ECO:0000313" key="7">
    <source>
        <dbReference type="EMBL" id="JAC69140.1"/>
    </source>
</evidence>
<evidence type="ECO:0000259" key="6">
    <source>
        <dbReference type="PROSITE" id="PS50067"/>
    </source>
</evidence>
<dbReference type="AlphaFoldDB" id="A0A061RET8"/>
<dbReference type="Pfam" id="PF00225">
    <property type="entry name" value="Kinesin"/>
    <property type="match status" value="1"/>
</dbReference>
<evidence type="ECO:0000256" key="2">
    <source>
        <dbReference type="ARBA" id="ARBA00023175"/>
    </source>
</evidence>
<feature type="coiled-coil region" evidence="4">
    <location>
        <begin position="391"/>
        <end position="444"/>
    </location>
</feature>
<reference evidence="7" key="1">
    <citation type="submission" date="2014-05" db="EMBL/GenBank/DDBJ databases">
        <title>The transcriptome of the halophilic microalga Tetraselmis sp. GSL018 isolated from the Great Salt Lake, Utah.</title>
        <authorList>
            <person name="Jinkerson R.E."/>
            <person name="D'Adamo S."/>
            <person name="Posewitz M.C."/>
        </authorList>
    </citation>
    <scope>NUCLEOTIDE SEQUENCE</scope>
    <source>
        <strain evidence="7">GSL018</strain>
    </source>
</reference>
<dbReference type="InterPro" id="IPR027417">
    <property type="entry name" value="P-loop_NTPase"/>
</dbReference>
<dbReference type="PROSITE" id="PS50067">
    <property type="entry name" value="KINESIN_MOTOR_2"/>
    <property type="match status" value="1"/>
</dbReference>
<dbReference type="InterPro" id="IPR036961">
    <property type="entry name" value="Kinesin_motor_dom_sf"/>
</dbReference>
<evidence type="ECO:0000256" key="1">
    <source>
        <dbReference type="ARBA" id="ARBA00023054"/>
    </source>
</evidence>
<sequence>GAAPSAAEEQHDGADWPAGEGDALPGDEHRCKENIKVCVRARPLKRREKSVWEFDRATKTIKLREGAAVKRAAAFYADTEHNLHVFQYSSIFEEDDTTRSVYDSTVRDIVRGALQGYNGTVFAYGQTGSGKTYTIVGKRSNPGVLMMAAEDLFEEIARARRETGEEYTVRVGVLEIYNEEMRDLGAPSQAQRLHQGDFGQRLQIKEDPVQGVKVAGLHEEVVESVGRVKVLIDRGMSRRQTAATKMNDASSRSHTVFRICTECRRAGSPLRVSILNFVDLAGSERLEKTENTGTRALESAQINLSLLMLGNVIGKLAEGREVDHIPFRNSKLTRILQPSLGGNARTAVIATVSPSALHADETSHTLRFASRAMTIVNTVRVNEVLSDAEVIQRYKATVAELTRRVRELEGSEAHKELRHLRRKCVRLEEDNERLARKAEYLSNAAAVRGGPHAAGGGSPPKTPPDLNLPSLQPRPGHMQITDAQKALAAICRVANLGKARTGADVSQQLPETVVQAVRVMRAERDELRRLVEQYKHNEEQLVERVEDHEALVKERQAMAEATGILEDLVGGRAPKAGLAERLREAVETCTMIAAEMSSLQRQHASVALLLRQEENKSKELIEQLTAAKERASKLDEIERNNYVLQEEKLRLLLQRDHFARDLGKNPEMLFPKGKATGVPGEKAFRYAEILEKRMKVFEDLAAQRDKERAELKQELAEWASISANQQSDGADGNDFQVSAVGSAAVRAARTAKREAQQLRQRAETAEISSEELKKQVAQLEHQLGELGDTRSATQVQEEDDDDAIAIERLKKRVYTLSREVAALTKERDDLLTHLLQNSDDFYKDFHGTETHQTKAERLPDLDSNQYRATAASYFPEPGDDEHVRRDKLSHVTEPTWARNFGASGNRRGRKERHFERKAFDTRPVIPEVVRMQQKHEDRALRDPFYGRPVPVLEEIEIPPPGKRRGRGQRPLSRVRTSAQDNDGNEVLRLRQRLVAAERSRAEAVARAAEDRRALEAKLAARERQLQSGRAAEEAERLRAGAFEQQFYRAGFAGGTQRRQQQH</sequence>
<evidence type="ECO:0000256" key="4">
    <source>
        <dbReference type="SAM" id="Coils"/>
    </source>
</evidence>